<name>A0ABP4XZ20_9MICO</name>
<evidence type="ECO:0008006" key="4">
    <source>
        <dbReference type="Google" id="ProtNLM"/>
    </source>
</evidence>
<reference evidence="3" key="1">
    <citation type="journal article" date="2019" name="Int. J. Syst. Evol. Microbiol.">
        <title>The Global Catalogue of Microorganisms (GCM) 10K type strain sequencing project: providing services to taxonomists for standard genome sequencing and annotation.</title>
        <authorList>
            <consortium name="The Broad Institute Genomics Platform"/>
            <consortium name="The Broad Institute Genome Sequencing Center for Infectious Disease"/>
            <person name="Wu L."/>
            <person name="Ma J."/>
        </authorList>
    </citation>
    <scope>NUCLEOTIDE SEQUENCE [LARGE SCALE GENOMIC DNA]</scope>
    <source>
        <strain evidence="3">JCM 14736</strain>
    </source>
</reference>
<dbReference type="Proteomes" id="UP001500851">
    <property type="component" value="Unassembled WGS sequence"/>
</dbReference>
<feature type="transmembrane region" description="Helical" evidence="1">
    <location>
        <begin position="96"/>
        <end position="117"/>
    </location>
</feature>
<feature type="transmembrane region" description="Helical" evidence="1">
    <location>
        <begin position="33"/>
        <end position="57"/>
    </location>
</feature>
<keyword evidence="3" id="KW-1185">Reference proteome</keyword>
<gene>
    <name evidence="2" type="ORF">GCM10009768_29880</name>
</gene>
<feature type="transmembrane region" description="Helical" evidence="1">
    <location>
        <begin position="69"/>
        <end position="89"/>
    </location>
</feature>
<keyword evidence="1" id="KW-0812">Transmembrane</keyword>
<accession>A0ABP4XZ20</accession>
<keyword evidence="1" id="KW-1133">Transmembrane helix</keyword>
<feature type="transmembrane region" description="Helical" evidence="1">
    <location>
        <begin position="6"/>
        <end position="26"/>
    </location>
</feature>
<dbReference type="RefSeq" id="WP_344033441.1">
    <property type="nucleotide sequence ID" value="NZ_BAAAOB010000005.1"/>
</dbReference>
<organism evidence="2 3">
    <name type="scientific">Leucobacter iarius</name>
    <dbReference type="NCBI Taxonomy" id="333963"/>
    <lineage>
        <taxon>Bacteria</taxon>
        <taxon>Bacillati</taxon>
        <taxon>Actinomycetota</taxon>
        <taxon>Actinomycetes</taxon>
        <taxon>Micrococcales</taxon>
        <taxon>Microbacteriaceae</taxon>
        <taxon>Leucobacter</taxon>
    </lineage>
</organism>
<dbReference type="EMBL" id="BAAAOB010000005">
    <property type="protein sequence ID" value="GAA1798852.1"/>
    <property type="molecule type" value="Genomic_DNA"/>
</dbReference>
<evidence type="ECO:0000256" key="1">
    <source>
        <dbReference type="SAM" id="Phobius"/>
    </source>
</evidence>
<keyword evidence="1" id="KW-0472">Membrane</keyword>
<evidence type="ECO:0000313" key="2">
    <source>
        <dbReference type="EMBL" id="GAA1798852.1"/>
    </source>
</evidence>
<comment type="caution">
    <text evidence="2">The sequence shown here is derived from an EMBL/GenBank/DDBJ whole genome shotgun (WGS) entry which is preliminary data.</text>
</comment>
<sequence>MILWFTILQMVVAFAGAATCLVVFLRKSAPNDYVLGATLLVGVLLLVQMIVAIIAPATGNAPVGDPLEFWLYLIVALALPFAAGFWALVDRSRTANLVLAVVLISVAVMTYRMQVIWG</sequence>
<proteinExistence type="predicted"/>
<evidence type="ECO:0000313" key="3">
    <source>
        <dbReference type="Proteomes" id="UP001500851"/>
    </source>
</evidence>
<protein>
    <recommendedName>
        <fullName evidence="4">Integral membrane protein</fullName>
    </recommendedName>
</protein>